<feature type="transmembrane region" description="Helical" evidence="1">
    <location>
        <begin position="82"/>
        <end position="103"/>
    </location>
</feature>
<name>A0A8J7JSU5_9CYAN</name>
<organism evidence="2 3">
    <name type="scientific">Plectonema cf. radiosum LEGE 06105</name>
    <dbReference type="NCBI Taxonomy" id="945769"/>
    <lineage>
        <taxon>Bacteria</taxon>
        <taxon>Bacillati</taxon>
        <taxon>Cyanobacteriota</taxon>
        <taxon>Cyanophyceae</taxon>
        <taxon>Oscillatoriophycideae</taxon>
        <taxon>Oscillatoriales</taxon>
        <taxon>Microcoleaceae</taxon>
        <taxon>Plectonema</taxon>
    </lineage>
</organism>
<keyword evidence="1" id="KW-0812">Transmembrane</keyword>
<evidence type="ECO:0000313" key="3">
    <source>
        <dbReference type="Proteomes" id="UP000620559"/>
    </source>
</evidence>
<dbReference type="AlphaFoldDB" id="A0A8J7JSU5"/>
<reference evidence="2" key="1">
    <citation type="submission" date="2020-10" db="EMBL/GenBank/DDBJ databases">
        <authorList>
            <person name="Castelo-Branco R."/>
            <person name="Eusebio N."/>
            <person name="Adriana R."/>
            <person name="Vieira A."/>
            <person name="Brugerolle De Fraissinette N."/>
            <person name="Rezende De Castro R."/>
            <person name="Schneider M.P."/>
            <person name="Vasconcelos V."/>
            <person name="Leao P.N."/>
        </authorList>
    </citation>
    <scope>NUCLEOTIDE SEQUENCE</scope>
    <source>
        <strain evidence="2">LEGE 06105</strain>
    </source>
</reference>
<dbReference type="RefSeq" id="WP_193919411.1">
    <property type="nucleotide sequence ID" value="NZ_JADEWL010000022.1"/>
</dbReference>
<evidence type="ECO:0000256" key="1">
    <source>
        <dbReference type="SAM" id="Phobius"/>
    </source>
</evidence>
<keyword evidence="3" id="KW-1185">Reference proteome</keyword>
<proteinExistence type="predicted"/>
<sequence length="132" mass="15338">MNDDDRRQYLENCLRHEQVKYSSDADSFDKMLRDFESKMGEVIEVSGQLKIGFVRRAKAVFEEGRSQVIENRVQMNEELQRSVIRITGALFALFLIGSAIATVKGAIDNQFCEYFNVRGRTERYETQEPCKQ</sequence>
<evidence type="ECO:0000313" key="2">
    <source>
        <dbReference type="EMBL" id="MBE9212969.1"/>
    </source>
</evidence>
<protein>
    <submittedName>
        <fullName evidence="2">Uncharacterized protein</fullName>
    </submittedName>
</protein>
<dbReference type="Proteomes" id="UP000620559">
    <property type="component" value="Unassembled WGS sequence"/>
</dbReference>
<dbReference type="EMBL" id="JADEWL010000022">
    <property type="protein sequence ID" value="MBE9212969.1"/>
    <property type="molecule type" value="Genomic_DNA"/>
</dbReference>
<keyword evidence="1" id="KW-1133">Transmembrane helix</keyword>
<gene>
    <name evidence="2" type="ORF">IQ247_09770</name>
</gene>
<comment type="caution">
    <text evidence="2">The sequence shown here is derived from an EMBL/GenBank/DDBJ whole genome shotgun (WGS) entry which is preliminary data.</text>
</comment>
<accession>A0A8J7JSU5</accession>
<keyword evidence="1" id="KW-0472">Membrane</keyword>